<protein>
    <submittedName>
        <fullName evidence="6">Peptide ABC transporter ATP-binding protein</fullName>
    </submittedName>
</protein>
<organism evidence="6 7">
    <name type="scientific">Mycolicibacterium anyangense</name>
    <dbReference type="NCBI Taxonomy" id="1431246"/>
    <lineage>
        <taxon>Bacteria</taxon>
        <taxon>Bacillati</taxon>
        <taxon>Actinomycetota</taxon>
        <taxon>Actinomycetes</taxon>
        <taxon>Mycobacteriales</taxon>
        <taxon>Mycobacteriaceae</taxon>
        <taxon>Mycolicibacterium</taxon>
    </lineage>
</organism>
<dbReference type="CDD" id="cd03257">
    <property type="entry name" value="ABC_NikE_OppD_transporters"/>
    <property type="match status" value="1"/>
</dbReference>
<evidence type="ECO:0000256" key="4">
    <source>
        <dbReference type="ARBA" id="ARBA00022840"/>
    </source>
</evidence>
<dbReference type="InterPro" id="IPR027417">
    <property type="entry name" value="P-loop_NTPase"/>
</dbReference>
<dbReference type="Pfam" id="PF08352">
    <property type="entry name" value="oligo_HPY"/>
    <property type="match status" value="1"/>
</dbReference>
<keyword evidence="7" id="KW-1185">Reference proteome</keyword>
<dbReference type="GO" id="GO:0005524">
    <property type="term" value="F:ATP binding"/>
    <property type="evidence" value="ECO:0007669"/>
    <property type="project" value="UniProtKB-KW"/>
</dbReference>
<evidence type="ECO:0000313" key="6">
    <source>
        <dbReference type="EMBL" id="BBZ75689.1"/>
    </source>
</evidence>
<dbReference type="RefSeq" id="WP_163803261.1">
    <property type="nucleotide sequence ID" value="NZ_AP022620.1"/>
</dbReference>
<dbReference type="InterPro" id="IPR017871">
    <property type="entry name" value="ABC_transporter-like_CS"/>
</dbReference>
<dbReference type="NCBIfam" id="TIGR01727">
    <property type="entry name" value="oligo_HPY"/>
    <property type="match status" value="1"/>
</dbReference>
<evidence type="ECO:0000256" key="3">
    <source>
        <dbReference type="ARBA" id="ARBA00022741"/>
    </source>
</evidence>
<dbReference type="PROSITE" id="PS50893">
    <property type="entry name" value="ABC_TRANSPORTER_2"/>
    <property type="match status" value="1"/>
</dbReference>
<reference evidence="6 7" key="1">
    <citation type="journal article" date="2019" name="Emerg. Microbes Infect.">
        <title>Comprehensive subspecies identification of 175 nontuberculous mycobacteria species based on 7547 genomic profiles.</title>
        <authorList>
            <person name="Matsumoto Y."/>
            <person name="Kinjo T."/>
            <person name="Motooka D."/>
            <person name="Nabeya D."/>
            <person name="Jung N."/>
            <person name="Uechi K."/>
            <person name="Horii T."/>
            <person name="Iida T."/>
            <person name="Fujita J."/>
            <person name="Nakamura S."/>
        </authorList>
    </citation>
    <scope>NUCLEOTIDE SEQUENCE [LARGE SCALE GENOMIC DNA]</scope>
    <source>
        <strain evidence="6 7">JCM 30275</strain>
    </source>
</reference>
<dbReference type="Gene3D" id="3.40.50.300">
    <property type="entry name" value="P-loop containing nucleotide triphosphate hydrolases"/>
    <property type="match status" value="1"/>
</dbReference>
<keyword evidence="2" id="KW-0813">Transport</keyword>
<dbReference type="KEGG" id="many:MANY_10260"/>
<dbReference type="GO" id="GO:0055085">
    <property type="term" value="P:transmembrane transport"/>
    <property type="evidence" value="ECO:0007669"/>
    <property type="project" value="UniProtKB-ARBA"/>
</dbReference>
<sequence length="344" mass="37039">MTSSPARPVVADIRDLKVHFPVRHGRHRLTARAVDGVDLSVHEGEIVALVGESGCGKTTIARTLMRLVEASSGSVSVGGADITHARGRALRRMRRDFQMIFQDPFESLPANATAIEVVSEGLAIHRRDLDSAQRRDVALTALEMCGLTPAVAIADRRIFQLSGGQRQRVAIAAALAVEPRLLVADEPVSMLDVSLRAGVIRVLLDLRERLGVGILFITHDLALAGVFADRVAVLYLGQIVEQGPAAEVIGAPRHPYTRALVDVMPKAGGGRRSARGVLTGEPPNATDVTPGCRFAPRCPVYRQLGEPERCRTELPVLAPQLAEHAVACHFSDHEEVSTPKESTL</sequence>
<dbReference type="SUPFAM" id="SSF52540">
    <property type="entry name" value="P-loop containing nucleoside triphosphate hydrolases"/>
    <property type="match status" value="1"/>
</dbReference>
<evidence type="ECO:0000256" key="2">
    <source>
        <dbReference type="ARBA" id="ARBA00022448"/>
    </source>
</evidence>
<dbReference type="Proteomes" id="UP000467249">
    <property type="component" value="Chromosome"/>
</dbReference>
<dbReference type="PANTHER" id="PTHR43776">
    <property type="entry name" value="TRANSPORT ATP-BINDING PROTEIN"/>
    <property type="match status" value="1"/>
</dbReference>
<dbReference type="EMBL" id="AP022620">
    <property type="protein sequence ID" value="BBZ75689.1"/>
    <property type="molecule type" value="Genomic_DNA"/>
</dbReference>
<evidence type="ECO:0000313" key="7">
    <source>
        <dbReference type="Proteomes" id="UP000467249"/>
    </source>
</evidence>
<keyword evidence="4 6" id="KW-0067">ATP-binding</keyword>
<dbReference type="Pfam" id="PF00005">
    <property type="entry name" value="ABC_tran"/>
    <property type="match status" value="1"/>
</dbReference>
<dbReference type="SMART" id="SM00382">
    <property type="entry name" value="AAA"/>
    <property type="match status" value="1"/>
</dbReference>
<dbReference type="InterPro" id="IPR003593">
    <property type="entry name" value="AAA+_ATPase"/>
</dbReference>
<dbReference type="PANTHER" id="PTHR43776:SF7">
    <property type="entry name" value="D,D-DIPEPTIDE TRANSPORT ATP-BINDING PROTEIN DDPF-RELATED"/>
    <property type="match status" value="1"/>
</dbReference>
<keyword evidence="3" id="KW-0547">Nucleotide-binding</keyword>
<evidence type="ECO:0000256" key="1">
    <source>
        <dbReference type="ARBA" id="ARBA00005417"/>
    </source>
</evidence>
<evidence type="ECO:0000259" key="5">
    <source>
        <dbReference type="PROSITE" id="PS50893"/>
    </source>
</evidence>
<dbReference type="GO" id="GO:0015833">
    <property type="term" value="P:peptide transport"/>
    <property type="evidence" value="ECO:0007669"/>
    <property type="project" value="InterPro"/>
</dbReference>
<dbReference type="PROSITE" id="PS00211">
    <property type="entry name" value="ABC_TRANSPORTER_1"/>
    <property type="match status" value="1"/>
</dbReference>
<name>A0A6N4W3W9_9MYCO</name>
<dbReference type="InterPro" id="IPR013563">
    <property type="entry name" value="Oligopep_ABC_C"/>
</dbReference>
<proteinExistence type="inferred from homology"/>
<dbReference type="InterPro" id="IPR050319">
    <property type="entry name" value="ABC_transp_ATP-bind"/>
</dbReference>
<dbReference type="GO" id="GO:0016887">
    <property type="term" value="F:ATP hydrolysis activity"/>
    <property type="evidence" value="ECO:0007669"/>
    <property type="project" value="InterPro"/>
</dbReference>
<feature type="domain" description="ABC transporter" evidence="5">
    <location>
        <begin position="13"/>
        <end position="261"/>
    </location>
</feature>
<comment type="similarity">
    <text evidence="1">Belongs to the ABC transporter superfamily.</text>
</comment>
<accession>A0A6N4W3W9</accession>
<dbReference type="InterPro" id="IPR003439">
    <property type="entry name" value="ABC_transporter-like_ATP-bd"/>
</dbReference>
<gene>
    <name evidence="6" type="ORF">MANY_10260</name>
</gene>
<dbReference type="AlphaFoldDB" id="A0A6N4W3W9"/>